<evidence type="ECO:0000313" key="2">
    <source>
        <dbReference type="EMBL" id="UPK67941.1"/>
    </source>
</evidence>
<keyword evidence="1" id="KW-0812">Transmembrane</keyword>
<dbReference type="Proteomes" id="UP000830198">
    <property type="component" value="Chromosome"/>
</dbReference>
<reference evidence="2 3" key="1">
    <citation type="submission" date="2022-04" db="EMBL/GenBank/DDBJ databases">
        <title>The arsenic-methylating capacity of Chitinophaga filiformis YT5 during chitin decomposition.</title>
        <authorList>
            <person name="Chen G."/>
            <person name="Liang Y."/>
        </authorList>
    </citation>
    <scope>NUCLEOTIDE SEQUENCE [LARGE SCALE GENOMIC DNA]</scope>
    <source>
        <strain evidence="2 3">YT5</strain>
    </source>
</reference>
<accession>A0ABY4HVX1</accession>
<name>A0ABY4HVX1_CHIFI</name>
<keyword evidence="1" id="KW-1133">Transmembrane helix</keyword>
<keyword evidence="1" id="KW-0472">Membrane</keyword>
<keyword evidence="3" id="KW-1185">Reference proteome</keyword>
<dbReference type="RefSeq" id="WP_247810283.1">
    <property type="nucleotide sequence ID" value="NZ_CP095855.1"/>
</dbReference>
<evidence type="ECO:0000313" key="3">
    <source>
        <dbReference type="Proteomes" id="UP000830198"/>
    </source>
</evidence>
<protein>
    <submittedName>
        <fullName evidence="2">Uncharacterized protein</fullName>
    </submittedName>
</protein>
<proteinExistence type="predicted"/>
<sequence>MNELKCAWNWYVNLFSNPNDAVKIAAWATTLTTLTFLLTFLLKPLFKFFTSRFSKLKVSAGISHQIIQSAFGVNAGIPLLTCTILNKDNKAVYIQNPTLKLSKKINGDNKFIVPKQRGTFPMKLEAGQQIQLDYNTGDLYNRILQQLSSKDKVFFVVSLTTGKNYSSNKFSKKHIVEHINVAQTI</sequence>
<gene>
    <name evidence="2" type="ORF">MYF79_23600</name>
</gene>
<dbReference type="EMBL" id="CP095855">
    <property type="protein sequence ID" value="UPK67941.1"/>
    <property type="molecule type" value="Genomic_DNA"/>
</dbReference>
<feature type="transmembrane region" description="Helical" evidence="1">
    <location>
        <begin position="24"/>
        <end position="46"/>
    </location>
</feature>
<organism evidence="2 3">
    <name type="scientific">Chitinophaga filiformis</name>
    <name type="common">Myxococcus filiformis</name>
    <name type="synonym">Flexibacter filiformis</name>
    <dbReference type="NCBI Taxonomy" id="104663"/>
    <lineage>
        <taxon>Bacteria</taxon>
        <taxon>Pseudomonadati</taxon>
        <taxon>Bacteroidota</taxon>
        <taxon>Chitinophagia</taxon>
        <taxon>Chitinophagales</taxon>
        <taxon>Chitinophagaceae</taxon>
        <taxon>Chitinophaga</taxon>
    </lineage>
</organism>
<evidence type="ECO:0000256" key="1">
    <source>
        <dbReference type="SAM" id="Phobius"/>
    </source>
</evidence>